<dbReference type="InterPro" id="IPR050416">
    <property type="entry name" value="FAD-linked_Oxidoreductase"/>
</dbReference>
<protein>
    <recommendedName>
        <fullName evidence="6">FAD-binding PCMH-type domain-containing protein</fullName>
    </recommendedName>
</protein>
<evidence type="ECO:0000256" key="1">
    <source>
        <dbReference type="ARBA" id="ARBA00005466"/>
    </source>
</evidence>
<feature type="signal peptide" evidence="5">
    <location>
        <begin position="1"/>
        <end position="16"/>
    </location>
</feature>
<reference evidence="7" key="1">
    <citation type="submission" date="2021-05" db="EMBL/GenBank/DDBJ databases">
        <authorList>
            <person name="Stam R."/>
        </authorList>
    </citation>
    <scope>NUCLEOTIDE SEQUENCE</scope>
    <source>
        <strain evidence="7">CS162</strain>
    </source>
</reference>
<keyword evidence="5" id="KW-0732">Signal</keyword>
<dbReference type="OrthoDB" id="2151789at2759"/>
<evidence type="ECO:0000313" key="8">
    <source>
        <dbReference type="Proteomes" id="UP000676310"/>
    </source>
</evidence>
<keyword evidence="4" id="KW-0560">Oxidoreductase</keyword>
<dbReference type="Gene3D" id="3.30.465.10">
    <property type="match status" value="1"/>
</dbReference>
<keyword evidence="8" id="KW-1185">Reference proteome</keyword>
<feature type="domain" description="FAD-binding PCMH-type" evidence="6">
    <location>
        <begin position="94"/>
        <end position="265"/>
    </location>
</feature>
<dbReference type="PANTHER" id="PTHR42973">
    <property type="entry name" value="BINDING OXIDOREDUCTASE, PUTATIVE (AFU_ORTHOLOGUE AFUA_1G17690)-RELATED"/>
    <property type="match status" value="1"/>
</dbReference>
<proteinExistence type="inferred from homology"/>
<comment type="similarity">
    <text evidence="1">Belongs to the oxygen-dependent FAD-linked oxidoreductase family.</text>
</comment>
<evidence type="ECO:0000259" key="6">
    <source>
        <dbReference type="PROSITE" id="PS51387"/>
    </source>
</evidence>
<dbReference type="Pfam" id="PF01565">
    <property type="entry name" value="FAD_binding_4"/>
    <property type="match status" value="1"/>
</dbReference>
<feature type="chain" id="PRO_5035301238" description="FAD-binding PCMH-type domain-containing protein" evidence="5">
    <location>
        <begin position="17"/>
        <end position="538"/>
    </location>
</feature>
<dbReference type="PROSITE" id="PS51387">
    <property type="entry name" value="FAD_PCMH"/>
    <property type="match status" value="1"/>
</dbReference>
<dbReference type="GO" id="GO:0016491">
    <property type="term" value="F:oxidoreductase activity"/>
    <property type="evidence" value="ECO:0007669"/>
    <property type="project" value="UniProtKB-KW"/>
</dbReference>
<dbReference type="AlphaFoldDB" id="A0A8J2I3C0"/>
<gene>
    <name evidence="7" type="ORF">ALTATR162_LOCUS5816</name>
</gene>
<dbReference type="Gene3D" id="3.30.43.10">
    <property type="entry name" value="Uridine Diphospho-n-acetylenolpyruvylglucosamine Reductase, domain 2"/>
    <property type="match status" value="1"/>
</dbReference>
<evidence type="ECO:0000256" key="5">
    <source>
        <dbReference type="SAM" id="SignalP"/>
    </source>
</evidence>
<sequence>MKSFFSLGAFLASVSAQAGTFEPVDFNVTEALIANGVNVSAIPQLPDLVERTSPSGCSIACSSLKLIYGSGKLLSEQTSAYDAFTGAYWAAQQGALNPRCIFEPSSTVEVSSLVLISRLTQCPFAVKGGGHAAFAGASSIEGGITVSMKRFDTVAVSNDKRYANVGPGNLWVDVYNKLEKSGLGVVGGRMAPVGVPGLILGGGISFFSNKAGWACDNVAAYEVVTASGLVVTATPTTFPDLYWALRGGGGNFGIVTNFKLDAFPLGQMWGGQRIFTENNFTGVLDALYNFAVTGSSKDTDAAEIVSFSSIPSIGKIAIVQTHYAQPVADPPVFDEIRALSPVMDDTAFGTLANMTMKMNGGRAEEDLGNRQTMWDVSLKVDRELYAYLVDTFYTLLPEIQAVEGLSPFISIQAITEGQLKGMQKNGGNALGLDAGKSPYFVMNMSAWWNKASDDTAVLRFFSTVMQKIKAHAKSKGLDNNYIYMNYASEFEDPLASYGSANVAKLIAVSKKYDPAQVFQKLHPGYFKLGQGAPNKNMP</sequence>
<dbReference type="Gene3D" id="3.40.462.20">
    <property type="match status" value="1"/>
</dbReference>
<dbReference type="GO" id="GO:0071949">
    <property type="term" value="F:FAD binding"/>
    <property type="evidence" value="ECO:0007669"/>
    <property type="project" value="InterPro"/>
</dbReference>
<keyword evidence="3" id="KW-0274">FAD</keyword>
<dbReference type="InterPro" id="IPR016167">
    <property type="entry name" value="FAD-bd_PCMH_sub1"/>
</dbReference>
<organism evidence="7 8">
    <name type="scientific">Alternaria atra</name>
    <dbReference type="NCBI Taxonomy" id="119953"/>
    <lineage>
        <taxon>Eukaryota</taxon>
        <taxon>Fungi</taxon>
        <taxon>Dikarya</taxon>
        <taxon>Ascomycota</taxon>
        <taxon>Pezizomycotina</taxon>
        <taxon>Dothideomycetes</taxon>
        <taxon>Pleosporomycetidae</taxon>
        <taxon>Pleosporales</taxon>
        <taxon>Pleosporineae</taxon>
        <taxon>Pleosporaceae</taxon>
        <taxon>Alternaria</taxon>
        <taxon>Alternaria sect. Ulocladioides</taxon>
    </lineage>
</organism>
<name>A0A8J2I3C0_9PLEO</name>
<accession>A0A8J2I3C0</accession>
<dbReference type="InterPro" id="IPR006094">
    <property type="entry name" value="Oxid_FAD_bind_N"/>
</dbReference>
<dbReference type="InterPro" id="IPR036318">
    <property type="entry name" value="FAD-bd_PCMH-like_sf"/>
</dbReference>
<evidence type="ECO:0000256" key="2">
    <source>
        <dbReference type="ARBA" id="ARBA00022630"/>
    </source>
</evidence>
<dbReference type="SUPFAM" id="SSF56176">
    <property type="entry name" value="FAD-binding/transporter-associated domain-like"/>
    <property type="match status" value="1"/>
</dbReference>
<dbReference type="PANTHER" id="PTHR42973:SF34">
    <property type="entry name" value="FAD BINDING DOMAIN PROTEIN (AFU_ORTHOLOGUE AFUA_3G02770)"/>
    <property type="match status" value="1"/>
</dbReference>
<dbReference type="Proteomes" id="UP000676310">
    <property type="component" value="Unassembled WGS sequence"/>
</dbReference>
<dbReference type="EMBL" id="CAJRGZ010000019">
    <property type="protein sequence ID" value="CAG5160424.1"/>
    <property type="molecule type" value="Genomic_DNA"/>
</dbReference>
<evidence type="ECO:0000313" key="7">
    <source>
        <dbReference type="EMBL" id="CAG5160424.1"/>
    </source>
</evidence>
<dbReference type="InterPro" id="IPR016166">
    <property type="entry name" value="FAD-bd_PCMH"/>
</dbReference>
<keyword evidence="2" id="KW-0285">Flavoprotein</keyword>
<evidence type="ECO:0000256" key="3">
    <source>
        <dbReference type="ARBA" id="ARBA00022827"/>
    </source>
</evidence>
<dbReference type="GeneID" id="67017636"/>
<dbReference type="InterPro" id="IPR016169">
    <property type="entry name" value="FAD-bd_PCMH_sub2"/>
</dbReference>
<dbReference type="RefSeq" id="XP_043169371.1">
    <property type="nucleotide sequence ID" value="XM_043313436.1"/>
</dbReference>
<evidence type="ECO:0000256" key="4">
    <source>
        <dbReference type="ARBA" id="ARBA00023002"/>
    </source>
</evidence>
<comment type="caution">
    <text evidence="7">The sequence shown here is derived from an EMBL/GenBank/DDBJ whole genome shotgun (WGS) entry which is preliminary data.</text>
</comment>